<proteinExistence type="predicted"/>
<dbReference type="PIRSF" id="PIRSF018266">
    <property type="entry name" value="FecR"/>
    <property type="match status" value="1"/>
</dbReference>
<protein>
    <submittedName>
        <fullName evidence="4">FecR family protein</fullName>
    </submittedName>
</protein>
<dbReference type="PANTHER" id="PTHR30273:SF2">
    <property type="entry name" value="PROTEIN FECR"/>
    <property type="match status" value="1"/>
</dbReference>
<dbReference type="GO" id="GO:0016989">
    <property type="term" value="F:sigma factor antagonist activity"/>
    <property type="evidence" value="ECO:0007669"/>
    <property type="project" value="TreeGrafter"/>
</dbReference>
<reference evidence="4 5" key="1">
    <citation type="submission" date="2018-04" db="EMBL/GenBank/DDBJ databases">
        <title>Genomic Encyclopedia of Archaeal and Bacterial Type Strains, Phase II (KMG-II): from individual species to whole genera.</title>
        <authorList>
            <person name="Goeker M."/>
        </authorList>
    </citation>
    <scope>NUCLEOTIDE SEQUENCE [LARGE SCALE GENOMIC DNA]</scope>
    <source>
        <strain evidence="4 5">DSM 28823</strain>
    </source>
</reference>
<feature type="transmembrane region" description="Helical" evidence="1">
    <location>
        <begin position="57"/>
        <end position="76"/>
    </location>
</feature>
<dbReference type="OrthoDB" id="1096949at2"/>
<evidence type="ECO:0000313" key="4">
    <source>
        <dbReference type="EMBL" id="PTN08601.1"/>
    </source>
</evidence>
<keyword evidence="1" id="KW-0812">Transmembrane</keyword>
<organism evidence="4 5">
    <name type="scientific">Mangrovibacterium marinum</name>
    <dbReference type="NCBI Taxonomy" id="1639118"/>
    <lineage>
        <taxon>Bacteria</taxon>
        <taxon>Pseudomonadati</taxon>
        <taxon>Bacteroidota</taxon>
        <taxon>Bacteroidia</taxon>
        <taxon>Marinilabiliales</taxon>
        <taxon>Prolixibacteraceae</taxon>
        <taxon>Mangrovibacterium</taxon>
    </lineage>
</organism>
<keyword evidence="1" id="KW-1133">Transmembrane helix</keyword>
<dbReference type="InterPro" id="IPR012373">
    <property type="entry name" value="Ferrdict_sens_TM"/>
</dbReference>
<dbReference type="PANTHER" id="PTHR30273">
    <property type="entry name" value="PERIPLASMIC SIGNAL SENSOR AND SIGMA FACTOR ACTIVATOR FECR-RELATED"/>
    <property type="match status" value="1"/>
</dbReference>
<dbReference type="AlphaFoldDB" id="A0A2T5C1S9"/>
<keyword evidence="1" id="KW-0472">Membrane</keyword>
<evidence type="ECO:0000259" key="2">
    <source>
        <dbReference type="Pfam" id="PF04773"/>
    </source>
</evidence>
<feature type="domain" description="Protein FecR C-terminal" evidence="3">
    <location>
        <begin position="215"/>
        <end position="280"/>
    </location>
</feature>
<evidence type="ECO:0000256" key="1">
    <source>
        <dbReference type="SAM" id="Phobius"/>
    </source>
</evidence>
<dbReference type="Pfam" id="PF16344">
    <property type="entry name" value="FecR_C"/>
    <property type="match status" value="1"/>
</dbReference>
<accession>A0A2T5C1S9</accession>
<gene>
    <name evidence="4" type="ORF">C8N47_108158</name>
</gene>
<dbReference type="RefSeq" id="WP_107822405.1">
    <property type="nucleotide sequence ID" value="NZ_OY782574.1"/>
</dbReference>
<dbReference type="InterPro" id="IPR006860">
    <property type="entry name" value="FecR"/>
</dbReference>
<dbReference type="InterPro" id="IPR032508">
    <property type="entry name" value="FecR_C"/>
</dbReference>
<dbReference type="Pfam" id="PF04773">
    <property type="entry name" value="FecR"/>
    <property type="match status" value="1"/>
</dbReference>
<dbReference type="Proteomes" id="UP000243525">
    <property type="component" value="Unassembled WGS sequence"/>
</dbReference>
<dbReference type="EMBL" id="QAAD01000008">
    <property type="protein sequence ID" value="PTN08601.1"/>
    <property type="molecule type" value="Genomic_DNA"/>
</dbReference>
<feature type="domain" description="FecR protein" evidence="2">
    <location>
        <begin position="84"/>
        <end position="173"/>
    </location>
</feature>
<keyword evidence="5" id="KW-1185">Reference proteome</keyword>
<dbReference type="Gene3D" id="3.55.50.30">
    <property type="match status" value="1"/>
</dbReference>
<dbReference type="Gene3D" id="2.60.120.1440">
    <property type="match status" value="1"/>
</dbReference>
<evidence type="ECO:0000259" key="3">
    <source>
        <dbReference type="Pfam" id="PF16344"/>
    </source>
</evidence>
<evidence type="ECO:0000313" key="5">
    <source>
        <dbReference type="Proteomes" id="UP000243525"/>
    </source>
</evidence>
<name>A0A2T5C1S9_9BACT</name>
<comment type="caution">
    <text evidence="4">The sequence shown here is derived from an EMBL/GenBank/DDBJ whole genome shotgun (WGS) entry which is preliminary data.</text>
</comment>
<sequence>MKTQNEHTNPDWEKVEKLNSKLSVAWGESKEDIWAKMEAQMQRPKPKGRVIPLNRSVWQWAVAAVILVLLGSTAFMRFYTERAVVPAGEHRLVELPDGSFVQLNAGSEVRYHPYWWAFSREVQFAGEAYFEVEKGSRFQVESENGITTVLGTSFNIYARDANYRVTCLTGKVQVENAGQTCRVLLLPNEKAELVSNELRKQSVEAAQDISWISNRFTFTNRPLPEVFDEIERQYDVSIELPADLRFSYSGNFDKGSDVKQVLRYVCRPFNLNFKEEKNGVFRIEKNN</sequence>